<comment type="caution">
    <text evidence="5">The sequence shown here is derived from an EMBL/GenBank/DDBJ whole genome shotgun (WGS) entry which is preliminary data.</text>
</comment>
<dbReference type="InterPro" id="IPR009050">
    <property type="entry name" value="Globin-like_sf"/>
</dbReference>
<keyword evidence="6" id="KW-1185">Reference proteome</keyword>
<dbReference type="RefSeq" id="WP_345103070.1">
    <property type="nucleotide sequence ID" value="NZ_BAABCV010000005.1"/>
</dbReference>
<evidence type="ECO:0000256" key="4">
    <source>
        <dbReference type="ARBA" id="ARBA00023004"/>
    </source>
</evidence>
<evidence type="ECO:0000313" key="5">
    <source>
        <dbReference type="EMBL" id="GAA4095247.1"/>
    </source>
</evidence>
<evidence type="ECO:0000256" key="2">
    <source>
        <dbReference type="ARBA" id="ARBA00022617"/>
    </source>
</evidence>
<keyword evidence="3" id="KW-0479">Metal-binding</keyword>
<dbReference type="SUPFAM" id="SSF46458">
    <property type="entry name" value="Globin-like"/>
    <property type="match status" value="1"/>
</dbReference>
<accession>A0ABP7WRS4</accession>
<keyword evidence="4" id="KW-0408">Iron</keyword>
<proteinExistence type="predicted"/>
<protein>
    <recommendedName>
        <fullName evidence="7">Hemoglobin</fullName>
    </recommendedName>
</protein>
<evidence type="ECO:0000313" key="6">
    <source>
        <dbReference type="Proteomes" id="UP001500841"/>
    </source>
</evidence>
<dbReference type="Pfam" id="PF01152">
    <property type="entry name" value="Bac_globin"/>
    <property type="match status" value="1"/>
</dbReference>
<dbReference type="InterPro" id="IPR012292">
    <property type="entry name" value="Globin/Proto"/>
</dbReference>
<keyword evidence="1" id="KW-0813">Transport</keyword>
<keyword evidence="2" id="KW-0349">Heme</keyword>
<dbReference type="Proteomes" id="UP001500841">
    <property type="component" value="Unassembled WGS sequence"/>
</dbReference>
<dbReference type="CDD" id="cd08916">
    <property type="entry name" value="TrHb3_P"/>
    <property type="match status" value="1"/>
</dbReference>
<sequence>MNDITDIDSIRLFVDEFYDKVRRDDLIGPVFLKAIPGDWQPHLDKMYAFWNTILFGVSGYKGNPFSKHAPLQIKQDHFDRWLKLFAETINTHFNGPVAQDAQKRAGLMAEMFLSRLRYTDPNRIVF</sequence>
<evidence type="ECO:0008006" key="7">
    <source>
        <dbReference type="Google" id="ProtNLM"/>
    </source>
</evidence>
<evidence type="ECO:0000256" key="3">
    <source>
        <dbReference type="ARBA" id="ARBA00022723"/>
    </source>
</evidence>
<organism evidence="5 6">
    <name type="scientific">Mucilaginibacter panaciglaebae</name>
    <dbReference type="NCBI Taxonomy" id="502331"/>
    <lineage>
        <taxon>Bacteria</taxon>
        <taxon>Pseudomonadati</taxon>
        <taxon>Bacteroidota</taxon>
        <taxon>Sphingobacteriia</taxon>
        <taxon>Sphingobacteriales</taxon>
        <taxon>Sphingobacteriaceae</taxon>
        <taxon>Mucilaginibacter</taxon>
    </lineage>
</organism>
<name>A0ABP7WRS4_9SPHI</name>
<dbReference type="Gene3D" id="1.10.490.10">
    <property type="entry name" value="Globins"/>
    <property type="match status" value="1"/>
</dbReference>
<dbReference type="InterPro" id="IPR001486">
    <property type="entry name" value="Hemoglobin_trunc"/>
</dbReference>
<gene>
    <name evidence="5" type="ORF">GCM10022392_17800</name>
</gene>
<dbReference type="EMBL" id="BAABCV010000005">
    <property type="protein sequence ID" value="GAA4095247.1"/>
    <property type="molecule type" value="Genomic_DNA"/>
</dbReference>
<reference evidence="6" key="1">
    <citation type="journal article" date="2019" name="Int. J. Syst. Evol. Microbiol.">
        <title>The Global Catalogue of Microorganisms (GCM) 10K type strain sequencing project: providing services to taxonomists for standard genome sequencing and annotation.</title>
        <authorList>
            <consortium name="The Broad Institute Genomics Platform"/>
            <consortium name="The Broad Institute Genome Sequencing Center for Infectious Disease"/>
            <person name="Wu L."/>
            <person name="Ma J."/>
        </authorList>
    </citation>
    <scope>NUCLEOTIDE SEQUENCE [LARGE SCALE GENOMIC DNA]</scope>
    <source>
        <strain evidence="6">JCM 17085</strain>
    </source>
</reference>
<evidence type="ECO:0000256" key="1">
    <source>
        <dbReference type="ARBA" id="ARBA00022448"/>
    </source>
</evidence>